<feature type="binding site" evidence="6 7">
    <location>
        <position position="120"/>
    </location>
    <ligand>
        <name>S-adenosyl-L-methionine</name>
        <dbReference type="ChEBI" id="CHEBI:59789"/>
    </ligand>
</feature>
<reference evidence="9 10" key="1">
    <citation type="submission" date="2018-03" db="EMBL/GenBank/DDBJ databases">
        <authorList>
            <person name="Keele B.F."/>
        </authorList>
    </citation>
    <scope>NUCLEOTIDE SEQUENCE [LARGE SCALE GENOMIC DNA]</scope>
    <source>
        <strain evidence="9 10">CeCT 8812</strain>
    </source>
</reference>
<evidence type="ECO:0000259" key="8">
    <source>
        <dbReference type="Pfam" id="PF00588"/>
    </source>
</evidence>
<dbReference type="PIRSF" id="PIRSF029256">
    <property type="entry name" value="SpoU_TrmH_prd"/>
    <property type="match status" value="1"/>
</dbReference>
<keyword evidence="3 6" id="KW-0808">Transferase</keyword>
<comment type="subcellular location">
    <subcellularLocation>
        <location evidence="6">Cytoplasm</location>
    </subcellularLocation>
</comment>
<keyword evidence="2 6" id="KW-0489">Methyltransferase</keyword>
<dbReference type="PANTHER" id="PTHR42971:SF1">
    <property type="entry name" value="TRNA (CYTIDINE(34)-2'-O)-METHYLTRANSFERASE"/>
    <property type="match status" value="1"/>
</dbReference>
<evidence type="ECO:0000256" key="5">
    <source>
        <dbReference type="ARBA" id="ARBA00022694"/>
    </source>
</evidence>
<dbReference type="SUPFAM" id="SSF75217">
    <property type="entry name" value="alpha/beta knot"/>
    <property type="match status" value="1"/>
</dbReference>
<comment type="catalytic activity">
    <reaction evidence="6">
        <text>cytidine(34) in tRNA + S-adenosyl-L-methionine = 2'-O-methylcytidine(34) in tRNA + S-adenosyl-L-homocysteine + H(+)</text>
        <dbReference type="Rhea" id="RHEA:43084"/>
        <dbReference type="Rhea" id="RHEA-COMP:10331"/>
        <dbReference type="Rhea" id="RHEA-COMP:10332"/>
        <dbReference type="ChEBI" id="CHEBI:15378"/>
        <dbReference type="ChEBI" id="CHEBI:57856"/>
        <dbReference type="ChEBI" id="CHEBI:59789"/>
        <dbReference type="ChEBI" id="CHEBI:74495"/>
        <dbReference type="ChEBI" id="CHEBI:82748"/>
        <dbReference type="EC" id="2.1.1.207"/>
    </reaction>
</comment>
<dbReference type="GO" id="GO:0002130">
    <property type="term" value="P:wobble position ribose methylation"/>
    <property type="evidence" value="ECO:0007669"/>
    <property type="project" value="TreeGrafter"/>
</dbReference>
<feature type="binding site" evidence="6 7">
    <location>
        <position position="100"/>
    </location>
    <ligand>
        <name>S-adenosyl-L-methionine</name>
        <dbReference type="ChEBI" id="CHEBI:59789"/>
    </ligand>
</feature>
<dbReference type="Proteomes" id="UP000244932">
    <property type="component" value="Unassembled WGS sequence"/>
</dbReference>
<organism evidence="9 10">
    <name type="scientific">Pontivivens insulae</name>
    <dbReference type="NCBI Taxonomy" id="1639689"/>
    <lineage>
        <taxon>Bacteria</taxon>
        <taxon>Pseudomonadati</taxon>
        <taxon>Pseudomonadota</taxon>
        <taxon>Alphaproteobacteria</taxon>
        <taxon>Rhodobacterales</taxon>
        <taxon>Paracoccaceae</taxon>
        <taxon>Pontivivens</taxon>
    </lineage>
</organism>
<dbReference type="InterPro" id="IPR016914">
    <property type="entry name" value="TrmL"/>
</dbReference>
<dbReference type="GO" id="GO:0003723">
    <property type="term" value="F:RNA binding"/>
    <property type="evidence" value="ECO:0007669"/>
    <property type="project" value="InterPro"/>
</dbReference>
<feature type="domain" description="tRNA/rRNA methyltransferase SpoU type" evidence="8">
    <location>
        <begin position="2"/>
        <end position="140"/>
    </location>
</feature>
<dbReference type="EMBL" id="OMKW01000003">
    <property type="protein sequence ID" value="SPF30183.1"/>
    <property type="molecule type" value="Genomic_DNA"/>
</dbReference>
<dbReference type="InterPro" id="IPR029028">
    <property type="entry name" value="Alpha/beta_knot_MTases"/>
</dbReference>
<comment type="subunit">
    <text evidence="6">Homodimer.</text>
</comment>
<gene>
    <name evidence="6 9" type="primary">trmL</name>
    <name evidence="9" type="ORF">POI8812_02517</name>
</gene>
<comment type="catalytic activity">
    <reaction evidence="6">
        <text>5-carboxymethylaminomethyluridine(34) in tRNA(Leu) + S-adenosyl-L-methionine = 5-carboxymethylaminomethyl-2'-O-methyluridine(34) in tRNA(Leu) + S-adenosyl-L-homocysteine + H(+)</text>
        <dbReference type="Rhea" id="RHEA:43088"/>
        <dbReference type="Rhea" id="RHEA-COMP:10333"/>
        <dbReference type="Rhea" id="RHEA-COMP:10334"/>
        <dbReference type="ChEBI" id="CHEBI:15378"/>
        <dbReference type="ChEBI" id="CHEBI:57856"/>
        <dbReference type="ChEBI" id="CHEBI:59789"/>
        <dbReference type="ChEBI" id="CHEBI:74508"/>
        <dbReference type="ChEBI" id="CHEBI:74511"/>
        <dbReference type="EC" id="2.1.1.207"/>
    </reaction>
</comment>
<dbReference type="HAMAP" id="MF_01885">
    <property type="entry name" value="tRNA_methyltr_TrmL"/>
    <property type="match status" value="1"/>
</dbReference>
<name>A0A2R8AD54_9RHOB</name>
<dbReference type="PANTHER" id="PTHR42971">
    <property type="entry name" value="TRNA (CYTIDINE(34)-2'-O)-METHYLTRANSFERASE"/>
    <property type="match status" value="1"/>
</dbReference>
<feature type="binding site" evidence="6 7">
    <location>
        <position position="128"/>
    </location>
    <ligand>
        <name>S-adenosyl-L-methionine</name>
        <dbReference type="ChEBI" id="CHEBI:59789"/>
    </ligand>
</feature>
<evidence type="ECO:0000313" key="10">
    <source>
        <dbReference type="Proteomes" id="UP000244932"/>
    </source>
</evidence>
<dbReference type="InterPro" id="IPR029026">
    <property type="entry name" value="tRNA_m1G_MTases_N"/>
</dbReference>
<keyword evidence="1 6" id="KW-0963">Cytoplasm</keyword>
<dbReference type="EC" id="2.1.1.207" evidence="6"/>
<comment type="function">
    <text evidence="6">Methylates the ribose at the nucleotide 34 wobble position in the two leucyl isoacceptors tRNA(Leu)(CmAA) and tRNA(Leu)(cmnm5UmAA). Catalyzes the methyl transfer from S-adenosyl-L-methionine to the 2'-OH of the wobble nucleotide.</text>
</comment>
<dbReference type="InterPro" id="IPR001537">
    <property type="entry name" value="SpoU_MeTrfase"/>
</dbReference>
<evidence type="ECO:0000256" key="1">
    <source>
        <dbReference type="ARBA" id="ARBA00022490"/>
    </source>
</evidence>
<dbReference type="GO" id="GO:0141098">
    <property type="term" value="F:tRNA (cytidine(34)-2'-O)-methyltransferase activity"/>
    <property type="evidence" value="ECO:0007669"/>
    <property type="project" value="RHEA"/>
</dbReference>
<dbReference type="Gene3D" id="3.40.1280.10">
    <property type="match status" value="1"/>
</dbReference>
<dbReference type="OrthoDB" id="9789043at2"/>
<evidence type="ECO:0000256" key="2">
    <source>
        <dbReference type="ARBA" id="ARBA00022603"/>
    </source>
</evidence>
<evidence type="ECO:0000313" key="9">
    <source>
        <dbReference type="EMBL" id="SPF30183.1"/>
    </source>
</evidence>
<evidence type="ECO:0000256" key="7">
    <source>
        <dbReference type="PIRSR" id="PIRSR029256-1"/>
    </source>
</evidence>
<dbReference type="GO" id="GO:0005737">
    <property type="term" value="C:cytoplasm"/>
    <property type="evidence" value="ECO:0007669"/>
    <property type="project" value="UniProtKB-SubCell"/>
</dbReference>
<feature type="binding site" evidence="6 7">
    <location>
        <position position="78"/>
    </location>
    <ligand>
        <name>S-adenosyl-L-methionine</name>
        <dbReference type="ChEBI" id="CHEBI:59789"/>
    </ligand>
</feature>
<comment type="similarity">
    <text evidence="6">Belongs to the class IV-like SAM-binding methyltransferase superfamily. RNA methyltransferase TrmH family. TrmL subfamily.</text>
</comment>
<proteinExistence type="inferred from homology"/>
<dbReference type="RefSeq" id="WP_108782897.1">
    <property type="nucleotide sequence ID" value="NZ_OMKW01000003.1"/>
</dbReference>
<evidence type="ECO:0000256" key="3">
    <source>
        <dbReference type="ARBA" id="ARBA00022679"/>
    </source>
</evidence>
<keyword evidence="5 6" id="KW-0819">tRNA processing</keyword>
<accession>A0A2R8AD54</accession>
<keyword evidence="10" id="KW-1185">Reference proteome</keyword>
<evidence type="ECO:0000256" key="6">
    <source>
        <dbReference type="HAMAP-Rule" id="MF_01885"/>
    </source>
</evidence>
<protein>
    <recommendedName>
        <fullName evidence="6">tRNA (cytidine(34)-2'-O)-methyltransferase</fullName>
        <ecNumber evidence="6">2.1.1.207</ecNumber>
    </recommendedName>
    <alternativeName>
        <fullName evidence="6">tRNA (cytidine/uridine-2'-O-)-methyltransferase TrmL</fullName>
    </alternativeName>
</protein>
<dbReference type="AlphaFoldDB" id="A0A2R8AD54"/>
<evidence type="ECO:0000256" key="4">
    <source>
        <dbReference type="ARBA" id="ARBA00022691"/>
    </source>
</evidence>
<keyword evidence="4 6" id="KW-0949">S-adenosyl-L-methionine</keyword>
<dbReference type="GO" id="GO:0141102">
    <property type="term" value="F:tRNA (5-carboxymethylaminomethyluridine(34)-2'-O)-methyltransferase activity"/>
    <property type="evidence" value="ECO:0007669"/>
    <property type="project" value="RHEA"/>
</dbReference>
<sequence>MRLVAYQPDMAPNLGSMIRISACFGVPLDVIEPCGFPLSARDLRRAAMDYGTASDAVRHDSFDAWCTAHRPASRLILLTTKAAQPLHEFAFEKTDALMVGRESAGVPDEVAEVADARVRISMPGQGRSLNVAVAAGLALHEALRRTGAL</sequence>
<dbReference type="Pfam" id="PF00588">
    <property type="entry name" value="SpoU_methylase"/>
    <property type="match status" value="1"/>
</dbReference>